<evidence type="ECO:0000313" key="1">
    <source>
        <dbReference type="EMBL" id="CUV63978.1"/>
    </source>
</evidence>
<reference evidence="1" key="1">
    <citation type="submission" date="2015-10" db="EMBL/GenBank/DDBJ databases">
        <authorList>
            <person name="Gilbert D.G."/>
        </authorList>
    </citation>
    <scope>NUCLEOTIDE SEQUENCE</scope>
    <source>
        <strain evidence="1">Phyl III-seqv23</strain>
    </source>
</reference>
<proteinExistence type="predicted"/>
<sequence>MARDIGAAQLDPSAYRDAARQLLRENPEVVFINWLDATRRPRWVSRAAS</sequence>
<organism evidence="1">
    <name type="scientific">Ralstonia solanacearum</name>
    <name type="common">Pseudomonas solanacearum</name>
    <dbReference type="NCBI Taxonomy" id="305"/>
    <lineage>
        <taxon>Bacteria</taxon>
        <taxon>Pseudomonadati</taxon>
        <taxon>Pseudomonadota</taxon>
        <taxon>Betaproteobacteria</taxon>
        <taxon>Burkholderiales</taxon>
        <taxon>Burkholderiaceae</taxon>
        <taxon>Ralstonia</taxon>
        <taxon>Ralstonia solanacearum species complex</taxon>
    </lineage>
</organism>
<dbReference type="AlphaFoldDB" id="A0A0S4XJ36"/>
<dbReference type="EMBL" id="LN899822">
    <property type="protein sequence ID" value="CUV63978.1"/>
    <property type="molecule type" value="Genomic_DNA"/>
</dbReference>
<gene>
    <name evidence="1" type="ORF">RD1301_v1_4370005</name>
</gene>
<accession>A0A0S4XJ36</accession>
<name>A0A0S4XJ36_RALSL</name>
<protein>
    <submittedName>
        <fullName evidence="1">Uncharacterized protein</fullName>
    </submittedName>
</protein>